<evidence type="ECO:0000256" key="2">
    <source>
        <dbReference type="ARBA" id="ARBA00006840"/>
    </source>
</evidence>
<protein>
    <recommendedName>
        <fullName evidence="6">Tetraspanin</fullName>
    </recommendedName>
</protein>
<keyword evidence="4 6" id="KW-1133">Transmembrane helix</keyword>
<dbReference type="PANTHER" id="PTHR19282">
    <property type="entry name" value="TETRASPANIN"/>
    <property type="match status" value="1"/>
</dbReference>
<dbReference type="AlphaFoldDB" id="R7TEW8"/>
<feature type="transmembrane region" description="Helical" evidence="6">
    <location>
        <begin position="20"/>
        <end position="41"/>
    </location>
</feature>
<reference evidence="7 9" key="2">
    <citation type="journal article" date="2013" name="Nature">
        <title>Insights into bilaterian evolution from three spiralian genomes.</title>
        <authorList>
            <person name="Simakov O."/>
            <person name="Marletaz F."/>
            <person name="Cho S.J."/>
            <person name="Edsinger-Gonzales E."/>
            <person name="Havlak P."/>
            <person name="Hellsten U."/>
            <person name="Kuo D.H."/>
            <person name="Larsson T."/>
            <person name="Lv J."/>
            <person name="Arendt D."/>
            <person name="Savage R."/>
            <person name="Osoegawa K."/>
            <person name="de Jong P."/>
            <person name="Grimwood J."/>
            <person name="Chapman J.A."/>
            <person name="Shapiro H."/>
            <person name="Aerts A."/>
            <person name="Otillar R.P."/>
            <person name="Terry A.Y."/>
            <person name="Boore J.L."/>
            <person name="Grigoriev I.V."/>
            <person name="Lindberg D.R."/>
            <person name="Seaver E.C."/>
            <person name="Weisblat D.A."/>
            <person name="Putnam N.H."/>
            <person name="Rokhsar D.S."/>
        </authorList>
    </citation>
    <scope>NUCLEOTIDE SEQUENCE</scope>
    <source>
        <strain evidence="7 9">I ESC-2004</strain>
    </source>
</reference>
<dbReference type="InterPro" id="IPR008952">
    <property type="entry name" value="Tetraspanin_EC2_sf"/>
</dbReference>
<proteinExistence type="inferred from homology"/>
<evidence type="ECO:0000313" key="9">
    <source>
        <dbReference type="Proteomes" id="UP000014760"/>
    </source>
</evidence>
<dbReference type="Pfam" id="PF00335">
    <property type="entry name" value="Tetraspanin"/>
    <property type="match status" value="1"/>
</dbReference>
<evidence type="ECO:0000313" key="7">
    <source>
        <dbReference type="EMBL" id="ELT92274.1"/>
    </source>
</evidence>
<evidence type="ECO:0000256" key="6">
    <source>
        <dbReference type="RuleBase" id="RU361218"/>
    </source>
</evidence>
<keyword evidence="3 6" id="KW-0812">Transmembrane</keyword>
<evidence type="ECO:0000313" key="8">
    <source>
        <dbReference type="EnsemblMetazoa" id="CapteP109952"/>
    </source>
</evidence>
<dbReference type="HOGENOM" id="CLU_1236094_0_0_1"/>
<dbReference type="InterPro" id="IPR000301">
    <property type="entry name" value="Tetraspanin_animals"/>
</dbReference>
<feature type="transmembrane region" description="Helical" evidence="6">
    <location>
        <begin position="48"/>
        <end position="70"/>
    </location>
</feature>
<reference evidence="9" key="1">
    <citation type="submission" date="2012-12" db="EMBL/GenBank/DDBJ databases">
        <authorList>
            <person name="Hellsten U."/>
            <person name="Grimwood J."/>
            <person name="Chapman J.A."/>
            <person name="Shapiro H."/>
            <person name="Aerts A."/>
            <person name="Otillar R.P."/>
            <person name="Terry A.Y."/>
            <person name="Boore J.L."/>
            <person name="Simakov O."/>
            <person name="Marletaz F."/>
            <person name="Cho S.-J."/>
            <person name="Edsinger-Gonzales E."/>
            <person name="Havlak P."/>
            <person name="Kuo D.-H."/>
            <person name="Larsson T."/>
            <person name="Lv J."/>
            <person name="Arendt D."/>
            <person name="Savage R."/>
            <person name="Osoegawa K."/>
            <person name="de Jong P."/>
            <person name="Lindberg D.R."/>
            <person name="Seaver E.C."/>
            <person name="Weisblat D.A."/>
            <person name="Putnam N.H."/>
            <person name="Grigoriev I.V."/>
            <person name="Rokhsar D.S."/>
        </authorList>
    </citation>
    <scope>NUCLEOTIDE SEQUENCE</scope>
    <source>
        <strain evidence="9">I ESC-2004</strain>
    </source>
</reference>
<dbReference type="EnsemblMetazoa" id="CapteT109952">
    <property type="protein sequence ID" value="CapteP109952"/>
    <property type="gene ID" value="CapteG109952"/>
</dbReference>
<dbReference type="Gene3D" id="1.10.1450.10">
    <property type="entry name" value="Tetraspanin"/>
    <property type="match status" value="1"/>
</dbReference>
<comment type="similarity">
    <text evidence="2 6">Belongs to the tetraspanin (TM4SF) family.</text>
</comment>
<dbReference type="EMBL" id="AMQN01013396">
    <property type="status" value="NOT_ANNOTATED_CDS"/>
    <property type="molecule type" value="Genomic_DNA"/>
</dbReference>
<keyword evidence="5 6" id="KW-0472">Membrane</keyword>
<dbReference type="PRINTS" id="PR00259">
    <property type="entry name" value="TMFOUR"/>
</dbReference>
<reference evidence="8" key="3">
    <citation type="submission" date="2015-06" db="UniProtKB">
        <authorList>
            <consortium name="EnsemblMetazoa"/>
        </authorList>
    </citation>
    <scope>IDENTIFICATION</scope>
</reference>
<name>R7TEW8_CAPTE</name>
<evidence type="ECO:0000256" key="4">
    <source>
        <dbReference type="ARBA" id="ARBA00022989"/>
    </source>
</evidence>
<dbReference type="InterPro" id="IPR018499">
    <property type="entry name" value="Tetraspanin/Peripherin"/>
</dbReference>
<organism evidence="7">
    <name type="scientific">Capitella teleta</name>
    <name type="common">Polychaete worm</name>
    <dbReference type="NCBI Taxonomy" id="283909"/>
    <lineage>
        <taxon>Eukaryota</taxon>
        <taxon>Metazoa</taxon>
        <taxon>Spiralia</taxon>
        <taxon>Lophotrochozoa</taxon>
        <taxon>Annelida</taxon>
        <taxon>Polychaeta</taxon>
        <taxon>Sedentaria</taxon>
        <taxon>Scolecida</taxon>
        <taxon>Capitellidae</taxon>
        <taxon>Capitella</taxon>
    </lineage>
</organism>
<dbReference type="GO" id="GO:0005886">
    <property type="term" value="C:plasma membrane"/>
    <property type="evidence" value="ECO:0007669"/>
    <property type="project" value="TreeGrafter"/>
</dbReference>
<dbReference type="CDD" id="cd03127">
    <property type="entry name" value="tetraspanin_LEL"/>
    <property type="match status" value="1"/>
</dbReference>
<dbReference type="OrthoDB" id="10033535at2759"/>
<dbReference type="PANTHER" id="PTHR19282:SF544">
    <property type="entry name" value="TETRASPANIN"/>
    <property type="match status" value="1"/>
</dbReference>
<feature type="transmembrane region" description="Helical" evidence="6">
    <location>
        <begin position="192"/>
        <end position="215"/>
    </location>
</feature>
<evidence type="ECO:0000256" key="3">
    <source>
        <dbReference type="ARBA" id="ARBA00022692"/>
    </source>
</evidence>
<dbReference type="Proteomes" id="UP000014760">
    <property type="component" value="Unassembled WGS sequence"/>
</dbReference>
<dbReference type="STRING" id="283909.R7TEW8"/>
<evidence type="ECO:0000256" key="5">
    <source>
        <dbReference type="ARBA" id="ARBA00023136"/>
    </source>
</evidence>
<accession>R7TEW8</accession>
<dbReference type="OMA" id="KYYQSGC"/>
<comment type="caution">
    <text evidence="6">Lacks conserved residue(s) required for the propagation of feature annotation.</text>
</comment>
<gene>
    <name evidence="7" type="ORF">CAPTEDRAFT_109952</name>
</gene>
<comment type="subcellular location">
    <subcellularLocation>
        <location evidence="1 6">Membrane</location>
        <topology evidence="1 6">Multi-pass membrane protein</topology>
    </subcellularLocation>
</comment>
<keyword evidence="9" id="KW-1185">Reference proteome</keyword>
<dbReference type="PIRSF" id="PIRSF002419">
    <property type="entry name" value="Tetraspanin"/>
    <property type="match status" value="1"/>
</dbReference>
<dbReference type="SUPFAM" id="SSF48652">
    <property type="entry name" value="Tetraspanin"/>
    <property type="match status" value="1"/>
</dbReference>
<dbReference type="EMBL" id="KB310189">
    <property type="protein sequence ID" value="ELT92274.1"/>
    <property type="molecule type" value="Genomic_DNA"/>
</dbReference>
<sequence>MDLAAEASQNGLLGTSIELLISVGVLMTLLVAMACCGAVHASRCMLRAFIFFVIFGCVIELISVAMAASFRNDAVTNLRSSLQISLTPERYYDAGEPRALGRLMNTVQQQAHCCGIDNATDYAHNGFPEAVNGTEPSFPYSCCVMVSNSGSANHGPEDVLNLEGCQDELENYFYSDGCADEVLSAVNGMSKVILLTGLVTLCLQVLSIVLAGCLWRAITKDYYY</sequence>
<evidence type="ECO:0000256" key="1">
    <source>
        <dbReference type="ARBA" id="ARBA00004141"/>
    </source>
</evidence>